<dbReference type="EMBL" id="CP016364">
    <property type="protein sequence ID" value="APG46786.1"/>
    <property type="molecule type" value="Genomic_DNA"/>
</dbReference>
<dbReference type="OrthoDB" id="7666349at2"/>
<sequence>MTGTSHYLFDFNGMKLVSQGRVQTPLSDPSPCQISLDQTCRGQAASNPVDRASAPGLGPNSRVPLVYLHRDYHKDERSPKLLDILNVLQHSGPVHALRISSVATASSARGFVQALLELFPTIVVLEDVAQSPEFWDSRFYVLSAECCTDMPMTDQGAGAAPLSVRFSDLGDLSPSVRS</sequence>
<dbReference type="Proteomes" id="UP000183859">
    <property type="component" value="Chromosome"/>
</dbReference>
<evidence type="ECO:0000313" key="2">
    <source>
        <dbReference type="Proteomes" id="UP000183859"/>
    </source>
</evidence>
<dbReference type="KEGG" id="php:PhaeoP97_01363"/>
<reference evidence="2" key="1">
    <citation type="submission" date="2016-07" db="EMBL/GenBank/DDBJ databases">
        <title>Phaeobacter portensis sp. nov., a tropodithietic acid producing bacterium isolated from a German harbor.</title>
        <authorList>
            <person name="Freese H.M."/>
            <person name="Bunk B."/>
            <person name="Breider S."/>
            <person name="Brinkhoff T."/>
        </authorList>
    </citation>
    <scope>NUCLEOTIDE SEQUENCE [LARGE SCALE GENOMIC DNA]</scope>
    <source>
        <strain evidence="2">P97</strain>
    </source>
</reference>
<name>A0A1L3I3V3_9RHOB</name>
<keyword evidence="2" id="KW-1185">Reference proteome</keyword>
<protein>
    <submittedName>
        <fullName evidence="1">Uncharacterized protein</fullName>
    </submittedName>
</protein>
<dbReference type="AlphaFoldDB" id="A0A1L3I3V3"/>
<accession>A0A1L3I3V3</accession>
<organism evidence="1 2">
    <name type="scientific">Phaeobacter porticola</name>
    <dbReference type="NCBI Taxonomy" id="1844006"/>
    <lineage>
        <taxon>Bacteria</taxon>
        <taxon>Pseudomonadati</taxon>
        <taxon>Pseudomonadota</taxon>
        <taxon>Alphaproteobacteria</taxon>
        <taxon>Rhodobacterales</taxon>
        <taxon>Roseobacteraceae</taxon>
        <taxon>Phaeobacter</taxon>
    </lineage>
</organism>
<dbReference type="STRING" id="1844006.PhaeoP97_01363"/>
<gene>
    <name evidence="1" type="ORF">PhaeoP97_01363</name>
</gene>
<evidence type="ECO:0000313" key="1">
    <source>
        <dbReference type="EMBL" id="APG46786.1"/>
    </source>
</evidence>
<proteinExistence type="predicted"/>